<dbReference type="Gene3D" id="2.150.10.10">
    <property type="entry name" value="Serralysin-like metalloprotease, C-terminal"/>
    <property type="match status" value="10"/>
</dbReference>
<dbReference type="InterPro" id="IPR008640">
    <property type="entry name" value="Adhesin_Head_dom"/>
</dbReference>
<feature type="domain" description="Trimeric autotransporter adhesin YadA-like stalk" evidence="4">
    <location>
        <begin position="274"/>
        <end position="313"/>
    </location>
</feature>
<dbReference type="SUPFAM" id="SSF54523">
    <property type="entry name" value="Pili subunits"/>
    <property type="match status" value="1"/>
</dbReference>
<evidence type="ECO:0000313" key="6">
    <source>
        <dbReference type="Proteomes" id="UP000700706"/>
    </source>
</evidence>
<feature type="domain" description="Trimeric autotransporter adhesin YadA-like stalk" evidence="4">
    <location>
        <begin position="1070"/>
        <end position="1104"/>
    </location>
</feature>
<dbReference type="EMBL" id="JAEKLZ010000177">
    <property type="protein sequence ID" value="MBW8725599.1"/>
    <property type="molecule type" value="Genomic_DNA"/>
</dbReference>
<dbReference type="SUPFAM" id="SSF101967">
    <property type="entry name" value="Adhesin YadA, collagen-binding domain"/>
    <property type="match status" value="8"/>
</dbReference>
<name>A0A952FNS5_9PROT</name>
<dbReference type="Pfam" id="PF05662">
    <property type="entry name" value="YadA_stalk"/>
    <property type="match status" value="12"/>
</dbReference>
<dbReference type="Pfam" id="PF05658">
    <property type="entry name" value="YadA_head"/>
    <property type="match status" value="12"/>
</dbReference>
<dbReference type="GO" id="GO:0019867">
    <property type="term" value="C:outer membrane"/>
    <property type="evidence" value="ECO:0007669"/>
    <property type="project" value="InterPro"/>
</dbReference>
<feature type="domain" description="Trimeric autotransporter adhesin YadA-like head" evidence="3">
    <location>
        <begin position="538"/>
        <end position="559"/>
    </location>
</feature>
<dbReference type="CDD" id="cd12820">
    <property type="entry name" value="LbR_YadA-like"/>
    <property type="match status" value="1"/>
</dbReference>
<evidence type="ECO:0000259" key="3">
    <source>
        <dbReference type="Pfam" id="PF05658"/>
    </source>
</evidence>
<dbReference type="Gene3D" id="6.20.50.100">
    <property type="match status" value="2"/>
</dbReference>
<keyword evidence="2" id="KW-0653">Protein transport</keyword>
<feature type="domain" description="Trimeric autotransporter adhesin YadA-like head" evidence="3">
    <location>
        <begin position="1409"/>
        <end position="1434"/>
    </location>
</feature>
<dbReference type="InterPro" id="IPR011049">
    <property type="entry name" value="Serralysin-like_metalloprot_C"/>
</dbReference>
<feature type="domain" description="Trimeric autotransporter adhesin YadA-like stalk" evidence="4">
    <location>
        <begin position="672"/>
        <end position="708"/>
    </location>
</feature>
<comment type="caution">
    <text evidence="5">The sequence shown here is derived from an EMBL/GenBank/DDBJ whole genome shotgun (WGS) entry which is preliminary data.</text>
</comment>
<dbReference type="GO" id="GO:0015031">
    <property type="term" value="P:protein transport"/>
    <property type="evidence" value="ECO:0007669"/>
    <property type="project" value="UniProtKB-KW"/>
</dbReference>
<evidence type="ECO:0000313" key="5">
    <source>
        <dbReference type="EMBL" id="MBW8725599.1"/>
    </source>
</evidence>
<sequence>AIDSTDAVNGSQLFATNTSVDTLNTKVDNISTGGGIKYFHATSTLADSQATGTDSTAAGPEAVASVTDGVAVGHGATAGASVGDVALGSGSTTAAAVGTTSTTIAGTTYTFAGATPTSTVSVGDVGAERTITNVAAGRLSATSTDAVNGSQLFATNTAVDSVASDVTTITGKLTHYYSVNDGGTAGANYNNDGATGTNALAAGVGASATAADATAIGSGATAGDAGAVALGSGSTTAAAVGTASTTIAGATYNFAGTTPTSTVSVGAAGAERTITNVAAGRIAIDSTDAVNGSQLFATNTSVDTLNTKVDNISTGGGIKYFHAASTLADSQATGTDSTAAGPEAVASVTDGVAVGHGATAGANAGDVALGSGSTTAAAVGTASTSIAGTTYTFAGTAPTSTVSVGDVGAERTITNVAAGRLSATSTDAVNGSQLFATNTAVDSVASDVTTITGKLTHYYSVNDGGTQGANYDNRGATGINSLAAGVGASATAANATAFGNGSQALAASTVAFGDTSTVAAAAGTGSIAGGHNSQVLGGTGAVALGEGQTADGDGAVAIGDPNSAIGTGAVAVGADNTASGTGALAIGSANIAQGQGSVALGNASSATGAGSLAFGDAATAGNAGDVALGSGSVTSAAVGTAGTTIAGTNYSFAGTAPTSTVSVGAPGAERTITNVAAGRIAATSTDAVNGSQLFATNQAVESVATAANAGWNLSADGGATSQNIAPGGTATFAAGSNTTVARTGSTITYGIVADPSFNSVTVGGTSITTDGLTITGGPSITTAGINAGGKTITNVAPGVGGTDAVNVNQLNAIGDVANAGWNLQANGDSATKVAPGGTVQFLNGQNIAVTRTGTDITVATTPALTADSLTLTSGQVFDAAGLNMDGTKITGLAPGEVSSTSTEGINGSQLHGVAQSIVTHLGGDSTVNPDGTITGPTYNIQGNNYTTVTDAFDAVDGSLTTINNQLTNINNGGGIKYFHATSTLADSQAIGTDSVAVGPTAVASVQDGIAIGHGAAAGANVGDVALGAGSTTAAVVATTGATIAGKAYSFAGTTPTSTVSVGAPGAERTITNVAAGRLSADSTDAINGSQLFATNSAVNILGIQVGNGGIGPVQYSNPDSPTSPNGGTPTFDLTLVGKGSGPVKLHNVDVGAVSKTSTDAINGSQLFGTAQSVANVLGGGSSVDEAGNVVGPTFSLQGGSYSTVYDAFAAVDLSLTDLNTKVDNINNGGGIKYFHANSTLADSKAVGKNSVAIGPASTAGGNDSFAAGNGATTASGATGAVALGNSSSAGASGATALGQGATATNANDVALGAGSKTAAAVGTSSASFNNFTLDNFAGTKPTSTVSVGDVGAERTITNVAAGRITKDSTDAINGSQLFSLASVVDNAVIGGGGIKYFHTNSTLADSSPTGTNSTAIGPASTASASNAISMGNGASASANNAIAIGAGAQATKANSLALGAGSTTLANLSDAAYAPVVGAKTAGVATGEVSVGSSGAERRITNVAAGAGATDAVNVSQLQALSSLSVKYDTDSSGNLTNRITLQGGDRGAPVVIGNVAPGVNGTDAVNVDQLNGAFDSLNGKIKSARREAWQGAAIGIAASSLQFDTRPGKVSASMGGGMWHEQSAFALGLGYTAESGRVRLNARAVTSGDDWGGGIGVSFTFN</sequence>
<organism evidence="5 6">
    <name type="scientific">Inquilinus limosus</name>
    <dbReference type="NCBI Taxonomy" id="171674"/>
    <lineage>
        <taxon>Bacteria</taxon>
        <taxon>Pseudomonadati</taxon>
        <taxon>Pseudomonadota</taxon>
        <taxon>Alphaproteobacteria</taxon>
        <taxon>Rhodospirillales</taxon>
        <taxon>Rhodospirillaceae</taxon>
        <taxon>Inquilinus</taxon>
    </lineage>
</organism>
<evidence type="ECO:0008006" key="7">
    <source>
        <dbReference type="Google" id="ProtNLM"/>
    </source>
</evidence>
<feature type="domain" description="Trimeric autotransporter adhesin YadA-like stalk" evidence="4">
    <location>
        <begin position="1553"/>
        <end position="1585"/>
    </location>
</feature>
<feature type="domain" description="Trimeric autotransporter adhesin YadA-like head" evidence="3">
    <location>
        <begin position="592"/>
        <end position="616"/>
    </location>
</feature>
<proteinExistence type="predicted"/>
<feature type="domain" description="Trimeric autotransporter adhesin YadA-like head" evidence="3">
    <location>
        <begin position="332"/>
        <end position="358"/>
    </location>
</feature>
<feature type="domain" description="Trimeric autotransporter adhesin YadA-like stalk" evidence="4">
    <location>
        <begin position="413"/>
        <end position="452"/>
    </location>
</feature>
<evidence type="ECO:0000256" key="1">
    <source>
        <dbReference type="ARBA" id="ARBA00022448"/>
    </source>
</evidence>
<feature type="domain" description="Trimeric autotransporter adhesin YadA-like stalk" evidence="4">
    <location>
        <begin position="1356"/>
        <end position="1388"/>
    </location>
</feature>
<feature type="domain" description="Trimeric autotransporter adhesin YadA-like head" evidence="3">
    <location>
        <begin position="1245"/>
        <end position="1271"/>
    </location>
</feature>
<keyword evidence="1" id="KW-0813">Transport</keyword>
<feature type="non-terminal residue" evidence="5">
    <location>
        <position position="1"/>
    </location>
</feature>
<feature type="domain" description="Trimeric autotransporter adhesin YadA-like head" evidence="3">
    <location>
        <begin position="989"/>
        <end position="1015"/>
    </location>
</feature>
<feature type="domain" description="Trimeric autotransporter adhesin YadA-like stalk" evidence="4">
    <location>
        <begin position="131"/>
        <end position="170"/>
    </location>
</feature>
<dbReference type="InterPro" id="IPR045584">
    <property type="entry name" value="Pilin-like"/>
</dbReference>
<dbReference type="Proteomes" id="UP000700706">
    <property type="component" value="Unassembled WGS sequence"/>
</dbReference>
<feature type="domain" description="Trimeric autotransporter adhesin YadA-like head" evidence="3">
    <location>
        <begin position="194"/>
        <end position="220"/>
    </location>
</feature>
<feature type="domain" description="Trimeric autotransporter adhesin YadA-like stalk" evidence="4">
    <location>
        <begin position="888"/>
        <end position="929"/>
    </location>
</feature>
<reference evidence="5" key="1">
    <citation type="submission" date="2020-06" db="EMBL/GenBank/DDBJ databases">
        <title>Stable isotope informed genome-resolved metagenomics uncovers potential trophic interactions in rhizosphere soil.</title>
        <authorList>
            <person name="Starr E.P."/>
            <person name="Shi S."/>
            <person name="Blazewicz S.J."/>
            <person name="Koch B.J."/>
            <person name="Probst A.J."/>
            <person name="Hungate B.A."/>
            <person name="Pett-Ridge J."/>
            <person name="Firestone M.K."/>
            <person name="Banfield J.F."/>
        </authorList>
    </citation>
    <scope>NUCLEOTIDE SEQUENCE</scope>
    <source>
        <strain evidence="5">YM_69_17</strain>
    </source>
</reference>
<feature type="domain" description="Trimeric autotransporter adhesin YadA-like head" evidence="3">
    <location>
        <begin position="476"/>
        <end position="502"/>
    </location>
</feature>
<dbReference type="InterPro" id="IPR008635">
    <property type="entry name" value="Coiled_stalk_dom"/>
</dbReference>
<feature type="domain" description="Trimeric autotransporter adhesin YadA-like head" evidence="3">
    <location>
        <begin position="564"/>
        <end position="588"/>
    </location>
</feature>
<accession>A0A952FNS5</accession>
<protein>
    <recommendedName>
        <fullName evidence="7">Trimeric autotransporter adhesin YadA-like C-terminal membrane anchor domain-containing protein</fullName>
    </recommendedName>
</protein>
<feature type="domain" description="Trimeric autotransporter adhesin YadA-like head" evidence="3">
    <location>
        <begin position="1291"/>
        <end position="1315"/>
    </location>
</feature>
<evidence type="ECO:0000256" key="2">
    <source>
        <dbReference type="ARBA" id="ARBA00022927"/>
    </source>
</evidence>
<feature type="domain" description="Trimeric autotransporter adhesin YadA-like stalk" evidence="4">
    <location>
        <begin position="1499"/>
        <end position="1526"/>
    </location>
</feature>
<evidence type="ECO:0000259" key="4">
    <source>
        <dbReference type="Pfam" id="PF05662"/>
    </source>
</evidence>
<feature type="domain" description="Trimeric autotransporter adhesin YadA-like stalk" evidence="4">
    <location>
        <begin position="792"/>
        <end position="830"/>
    </location>
</feature>
<feature type="domain" description="Trimeric autotransporter adhesin YadA-like stalk" evidence="4">
    <location>
        <begin position="3"/>
        <end position="31"/>
    </location>
</feature>
<feature type="domain" description="Trimeric autotransporter adhesin YadA-like stalk" evidence="4">
    <location>
        <begin position="1144"/>
        <end position="1183"/>
    </location>
</feature>
<gene>
    <name evidence="5" type="ORF">JF625_10640</name>
</gene>
<dbReference type="Gene3D" id="3.30.1300.30">
    <property type="entry name" value="GSPII I/J protein-like"/>
    <property type="match status" value="1"/>
</dbReference>
<dbReference type="Gene3D" id="2.20.70.140">
    <property type="match status" value="1"/>
</dbReference>
<feature type="domain" description="Trimeric autotransporter adhesin YadA-like head" evidence="3">
    <location>
        <begin position="50"/>
        <end position="76"/>
    </location>
</feature>
<feature type="domain" description="Trimeric autotransporter adhesin YadA-like head" evidence="3">
    <location>
        <begin position="1436"/>
        <end position="1462"/>
    </location>
</feature>